<dbReference type="Proteomes" id="UP000815325">
    <property type="component" value="Unassembled WGS sequence"/>
</dbReference>
<dbReference type="EMBL" id="MU069831">
    <property type="protein sequence ID" value="KAF5833092.1"/>
    <property type="molecule type" value="Genomic_DNA"/>
</dbReference>
<comment type="caution">
    <text evidence="1">The sequence shown here is derived from an EMBL/GenBank/DDBJ whole genome shotgun (WGS) entry which is preliminary data.</text>
</comment>
<evidence type="ECO:0000313" key="2">
    <source>
        <dbReference type="Proteomes" id="UP000815325"/>
    </source>
</evidence>
<organism evidence="1 2">
    <name type="scientific">Dunaliella salina</name>
    <name type="common">Green alga</name>
    <name type="synonym">Protococcus salinus</name>
    <dbReference type="NCBI Taxonomy" id="3046"/>
    <lineage>
        <taxon>Eukaryota</taxon>
        <taxon>Viridiplantae</taxon>
        <taxon>Chlorophyta</taxon>
        <taxon>core chlorophytes</taxon>
        <taxon>Chlorophyceae</taxon>
        <taxon>CS clade</taxon>
        <taxon>Chlamydomonadales</taxon>
        <taxon>Dunaliellaceae</taxon>
        <taxon>Dunaliella</taxon>
    </lineage>
</organism>
<name>A0ABQ7GEQ4_DUNSA</name>
<evidence type="ECO:0000313" key="1">
    <source>
        <dbReference type="EMBL" id="KAF5833092.1"/>
    </source>
</evidence>
<reference evidence="1" key="1">
    <citation type="submission" date="2017-08" db="EMBL/GenBank/DDBJ databases">
        <authorList>
            <person name="Polle J.E."/>
            <person name="Barry K."/>
            <person name="Cushman J."/>
            <person name="Schmutz J."/>
            <person name="Tran D."/>
            <person name="Hathwaick L.T."/>
            <person name="Yim W.C."/>
            <person name="Jenkins J."/>
            <person name="Mckie-Krisberg Z.M."/>
            <person name="Prochnik S."/>
            <person name="Lindquist E."/>
            <person name="Dockter R.B."/>
            <person name="Adam C."/>
            <person name="Molina H."/>
            <person name="Bunkerborg J."/>
            <person name="Jin E."/>
            <person name="Buchheim M."/>
            <person name="Magnuson J."/>
        </authorList>
    </citation>
    <scope>NUCLEOTIDE SEQUENCE</scope>
    <source>
        <strain evidence="1">CCAP 19/18</strain>
    </source>
</reference>
<accession>A0ABQ7GEQ4</accession>
<sequence>MLIGVRHRLTHFDESSGDSLIQAWIVHQLVKCCSYAKSQAILTHFSALTTTCKLLDTQISHRTTRV</sequence>
<evidence type="ECO:0008006" key="3">
    <source>
        <dbReference type="Google" id="ProtNLM"/>
    </source>
</evidence>
<proteinExistence type="predicted"/>
<gene>
    <name evidence="1" type="ORF">DUNSADRAFT_10711</name>
</gene>
<protein>
    <recommendedName>
        <fullName evidence="3">Encoded protein</fullName>
    </recommendedName>
</protein>
<keyword evidence="2" id="KW-1185">Reference proteome</keyword>